<dbReference type="Pfam" id="PF00557">
    <property type="entry name" value="Peptidase_M24"/>
    <property type="match status" value="1"/>
</dbReference>
<dbReference type="SUPFAM" id="SSF55920">
    <property type="entry name" value="Creatinase/aminopeptidase"/>
    <property type="match status" value="1"/>
</dbReference>
<reference evidence="2" key="1">
    <citation type="submission" date="2022-11" db="EMBL/GenBank/DDBJ databases">
        <title>Centuries of genome instability and evolution in soft-shell clam transmissible cancer (bioRxiv).</title>
        <authorList>
            <person name="Hart S.F.M."/>
            <person name="Yonemitsu M.A."/>
            <person name="Giersch R.M."/>
            <person name="Beal B.F."/>
            <person name="Arriagada G."/>
            <person name="Davis B.W."/>
            <person name="Ostrander E.A."/>
            <person name="Goff S.P."/>
            <person name="Metzger M.J."/>
        </authorList>
    </citation>
    <scope>NUCLEOTIDE SEQUENCE</scope>
    <source>
        <strain evidence="2">MELC-2E11</strain>
        <tissue evidence="2">Siphon/mantle</tissue>
    </source>
</reference>
<evidence type="ECO:0000313" key="2">
    <source>
        <dbReference type="EMBL" id="WAQ95916.1"/>
    </source>
</evidence>
<name>A0ABY7DH23_MYAAR</name>
<dbReference type="PANTHER" id="PTHR43330">
    <property type="entry name" value="METHIONINE AMINOPEPTIDASE"/>
    <property type="match status" value="1"/>
</dbReference>
<evidence type="ECO:0000313" key="3">
    <source>
        <dbReference type="Proteomes" id="UP001164746"/>
    </source>
</evidence>
<dbReference type="Proteomes" id="UP001164746">
    <property type="component" value="Chromosome 2"/>
</dbReference>
<dbReference type="InterPro" id="IPR036005">
    <property type="entry name" value="Creatinase/aminopeptidase-like"/>
</dbReference>
<dbReference type="EMBL" id="CP111013">
    <property type="protein sequence ID" value="WAQ95916.1"/>
    <property type="molecule type" value="Genomic_DNA"/>
</dbReference>
<protein>
    <submittedName>
        <fullName evidence="2">MAP1-like protein</fullName>
    </submittedName>
</protein>
<feature type="domain" description="Peptidase M24" evidence="1">
    <location>
        <begin position="8"/>
        <end position="50"/>
    </location>
</feature>
<dbReference type="InterPro" id="IPR000994">
    <property type="entry name" value="Pept_M24"/>
</dbReference>
<dbReference type="Gene3D" id="3.90.230.10">
    <property type="entry name" value="Creatinase/methionine aminopeptidase superfamily"/>
    <property type="match status" value="1"/>
</dbReference>
<evidence type="ECO:0000259" key="1">
    <source>
        <dbReference type="Pfam" id="PF00557"/>
    </source>
</evidence>
<proteinExistence type="predicted"/>
<organism evidence="2 3">
    <name type="scientific">Mya arenaria</name>
    <name type="common">Soft-shell clam</name>
    <dbReference type="NCBI Taxonomy" id="6604"/>
    <lineage>
        <taxon>Eukaryota</taxon>
        <taxon>Metazoa</taxon>
        <taxon>Spiralia</taxon>
        <taxon>Lophotrochozoa</taxon>
        <taxon>Mollusca</taxon>
        <taxon>Bivalvia</taxon>
        <taxon>Autobranchia</taxon>
        <taxon>Heteroconchia</taxon>
        <taxon>Euheterodonta</taxon>
        <taxon>Imparidentia</taxon>
        <taxon>Neoheterodontei</taxon>
        <taxon>Myida</taxon>
        <taxon>Myoidea</taxon>
        <taxon>Myidae</taxon>
        <taxon>Mya</taxon>
    </lineage>
</organism>
<keyword evidence="3" id="KW-1185">Reference proteome</keyword>
<accession>A0ABY7DH23</accession>
<dbReference type="PANTHER" id="PTHR43330:SF7">
    <property type="entry name" value="METHIONINE AMINOPEPTIDASE 1"/>
    <property type="match status" value="1"/>
</dbReference>
<sequence>MEFLIHGMDITVYYKGYHGDLNETFYVGKVDERYKKLVRVAWECLDLAIKEDCSIQHPMFLIMPKIKPSEL</sequence>
<gene>
    <name evidence="2" type="ORF">MAR_028606</name>
</gene>